<dbReference type="Proteomes" id="UP000253961">
    <property type="component" value="Unassembled WGS sequence"/>
</dbReference>
<proteinExistence type="predicted"/>
<accession>A0A369PPI7</accession>
<reference evidence="1 2" key="1">
    <citation type="submission" date="2018-07" db="EMBL/GenBank/DDBJ databases">
        <title>Pedobacter sp. nov., isolated from soil.</title>
        <authorList>
            <person name="Zhou L.Y."/>
            <person name="Du Z.J."/>
        </authorList>
    </citation>
    <scope>NUCLEOTIDE SEQUENCE [LARGE SCALE GENOMIC DNA]</scope>
    <source>
        <strain evidence="1 2">JDX94</strain>
    </source>
</reference>
<protein>
    <submittedName>
        <fullName evidence="1">Uncharacterized protein</fullName>
    </submittedName>
</protein>
<evidence type="ECO:0000313" key="2">
    <source>
        <dbReference type="Proteomes" id="UP000253961"/>
    </source>
</evidence>
<name>A0A369PPI7_9SPHI</name>
<dbReference type="RefSeq" id="WP_115405005.1">
    <property type="nucleotide sequence ID" value="NZ_QPKV01000016.1"/>
</dbReference>
<evidence type="ECO:0000313" key="1">
    <source>
        <dbReference type="EMBL" id="RDC54192.1"/>
    </source>
</evidence>
<dbReference type="AlphaFoldDB" id="A0A369PPI7"/>
<comment type="caution">
    <text evidence="1">The sequence shown here is derived from an EMBL/GenBank/DDBJ whole genome shotgun (WGS) entry which is preliminary data.</text>
</comment>
<dbReference type="EMBL" id="QPKV01000016">
    <property type="protein sequence ID" value="RDC54192.1"/>
    <property type="molecule type" value="Genomic_DNA"/>
</dbReference>
<gene>
    <name evidence="1" type="ORF">DU508_22950</name>
</gene>
<organism evidence="1 2">
    <name type="scientific">Pedobacter chinensis</name>
    <dbReference type="NCBI Taxonomy" id="2282421"/>
    <lineage>
        <taxon>Bacteria</taxon>
        <taxon>Pseudomonadati</taxon>
        <taxon>Bacteroidota</taxon>
        <taxon>Sphingobacteriia</taxon>
        <taxon>Sphingobacteriales</taxon>
        <taxon>Sphingobacteriaceae</taxon>
        <taxon>Pedobacter</taxon>
    </lineage>
</organism>
<sequence length="152" mass="17189">MKKLNLLCIAIIFTLVESCKNEQNLSLPDLKEAVQHDKSFILLQESSNSLINLTLEGKINVSKADKELINKQVKQAKSLDDLKTIMKNAKVVGAEEFATLLYNQNQSIKSLMFDYPQLKTLPKEDLKNILNIRVKSQNSSINSSISRILNKK</sequence>
<keyword evidence="2" id="KW-1185">Reference proteome</keyword>